<dbReference type="EMBL" id="JH688545">
    <property type="protein sequence ID" value="EJD32938.1"/>
    <property type="molecule type" value="Genomic_DNA"/>
</dbReference>
<gene>
    <name evidence="1" type="ORF">AURDEDRAFT_177975</name>
</gene>
<dbReference type="AlphaFoldDB" id="J0WKY1"/>
<protein>
    <submittedName>
        <fullName evidence="1">Uncharacterized protein</fullName>
    </submittedName>
</protein>
<dbReference type="KEGG" id="adl:AURDEDRAFT_177975"/>
<reference evidence="2" key="1">
    <citation type="journal article" date="2012" name="Science">
        <title>The Paleozoic origin of enzymatic lignin decomposition reconstructed from 31 fungal genomes.</title>
        <authorList>
            <person name="Floudas D."/>
            <person name="Binder M."/>
            <person name="Riley R."/>
            <person name="Barry K."/>
            <person name="Blanchette R.A."/>
            <person name="Henrissat B."/>
            <person name="Martinez A.T."/>
            <person name="Otillar R."/>
            <person name="Spatafora J.W."/>
            <person name="Yadav J.S."/>
            <person name="Aerts A."/>
            <person name="Benoit I."/>
            <person name="Boyd A."/>
            <person name="Carlson A."/>
            <person name="Copeland A."/>
            <person name="Coutinho P.M."/>
            <person name="de Vries R.P."/>
            <person name="Ferreira P."/>
            <person name="Findley K."/>
            <person name="Foster B."/>
            <person name="Gaskell J."/>
            <person name="Glotzer D."/>
            <person name="Gorecki P."/>
            <person name="Heitman J."/>
            <person name="Hesse C."/>
            <person name="Hori C."/>
            <person name="Igarashi K."/>
            <person name="Jurgens J.A."/>
            <person name="Kallen N."/>
            <person name="Kersten P."/>
            <person name="Kohler A."/>
            <person name="Kuees U."/>
            <person name="Kumar T.K.A."/>
            <person name="Kuo A."/>
            <person name="LaButti K."/>
            <person name="Larrondo L.F."/>
            <person name="Lindquist E."/>
            <person name="Ling A."/>
            <person name="Lombard V."/>
            <person name="Lucas S."/>
            <person name="Lundell T."/>
            <person name="Martin R."/>
            <person name="McLaughlin D.J."/>
            <person name="Morgenstern I."/>
            <person name="Morin E."/>
            <person name="Murat C."/>
            <person name="Nagy L.G."/>
            <person name="Nolan M."/>
            <person name="Ohm R.A."/>
            <person name="Patyshakuliyeva A."/>
            <person name="Rokas A."/>
            <person name="Ruiz-Duenas F.J."/>
            <person name="Sabat G."/>
            <person name="Salamov A."/>
            <person name="Samejima M."/>
            <person name="Schmutz J."/>
            <person name="Slot J.C."/>
            <person name="St John F."/>
            <person name="Stenlid J."/>
            <person name="Sun H."/>
            <person name="Sun S."/>
            <person name="Syed K."/>
            <person name="Tsang A."/>
            <person name="Wiebenga A."/>
            <person name="Young D."/>
            <person name="Pisabarro A."/>
            <person name="Eastwood D.C."/>
            <person name="Martin F."/>
            <person name="Cullen D."/>
            <person name="Grigoriev I.V."/>
            <person name="Hibbett D.S."/>
        </authorList>
    </citation>
    <scope>NUCLEOTIDE SEQUENCE [LARGE SCALE GENOMIC DNA]</scope>
    <source>
        <strain evidence="2">TFB10046</strain>
    </source>
</reference>
<organism evidence="1 2">
    <name type="scientific">Auricularia subglabra (strain TFB-10046 / SS5)</name>
    <name type="common">White-rot fungus</name>
    <name type="synonym">Auricularia delicata (strain TFB10046)</name>
    <dbReference type="NCBI Taxonomy" id="717982"/>
    <lineage>
        <taxon>Eukaryota</taxon>
        <taxon>Fungi</taxon>
        <taxon>Dikarya</taxon>
        <taxon>Basidiomycota</taxon>
        <taxon>Agaricomycotina</taxon>
        <taxon>Agaricomycetes</taxon>
        <taxon>Auriculariales</taxon>
        <taxon>Auriculariaceae</taxon>
        <taxon>Auricularia</taxon>
    </lineage>
</organism>
<keyword evidence="2" id="KW-1185">Reference proteome</keyword>
<name>J0WKY1_AURST</name>
<dbReference type="Proteomes" id="UP000006514">
    <property type="component" value="Unassembled WGS sequence"/>
</dbReference>
<sequence length="437" mass="46492">MSWASTPSNLTEGIGSQSTSVPIVCSSVALWTGVRNLQSTRLSVVCFAHLCSSTSPRLEVPRGARLLPIPRREDAASANCVSFTAAPVVGVPPSLWRVSSLRIAVPASWRDRRPVVVVLSATTPSDGPQVLRLPLVRLLHDAQFRSVGALDIPSLVASLHGLSSVLPLFNDPWSALLDPSRLNTASSSRQSNCASRAGADAWAMRTSGANLDCMDRACPQSSGGDLFFPAPSFVFSVYCNAFVVRAPSVNCAAPADDKRLLVSTFVERRCGPLLNASFPRVLHASFGPVAPLLVVQFACLLDPSLARVLVAPVSLVLEASSARDPDTSPVPVLSQLQDPSARWLDEALARVLSDLFAPVQDDALGLLLDEAFSPVRHARVAPVLDVSVARQPPLDEPFAQLLDRALVIVLSPPLIPLLDKSPSRELHEPFASLAGGL</sequence>
<evidence type="ECO:0000313" key="2">
    <source>
        <dbReference type="Proteomes" id="UP000006514"/>
    </source>
</evidence>
<evidence type="ECO:0000313" key="1">
    <source>
        <dbReference type="EMBL" id="EJD32938.1"/>
    </source>
</evidence>
<dbReference type="InParanoid" id="J0WKY1"/>
<accession>J0WKY1</accession>
<proteinExistence type="predicted"/>